<evidence type="ECO:0000313" key="1">
    <source>
        <dbReference type="EMBL" id="KAF2469787.1"/>
    </source>
</evidence>
<dbReference type="EMBL" id="MU003510">
    <property type="protein sequence ID" value="KAF2469787.1"/>
    <property type="molecule type" value="Genomic_DNA"/>
</dbReference>
<evidence type="ECO:0000313" key="2">
    <source>
        <dbReference type="Proteomes" id="UP000799755"/>
    </source>
</evidence>
<organism evidence="1 2">
    <name type="scientific">Lindgomyces ingoldianus</name>
    <dbReference type="NCBI Taxonomy" id="673940"/>
    <lineage>
        <taxon>Eukaryota</taxon>
        <taxon>Fungi</taxon>
        <taxon>Dikarya</taxon>
        <taxon>Ascomycota</taxon>
        <taxon>Pezizomycotina</taxon>
        <taxon>Dothideomycetes</taxon>
        <taxon>Pleosporomycetidae</taxon>
        <taxon>Pleosporales</taxon>
        <taxon>Lindgomycetaceae</taxon>
        <taxon>Lindgomyces</taxon>
    </lineage>
</organism>
<proteinExistence type="predicted"/>
<reference evidence="1" key="1">
    <citation type="journal article" date="2020" name="Stud. Mycol.">
        <title>101 Dothideomycetes genomes: a test case for predicting lifestyles and emergence of pathogens.</title>
        <authorList>
            <person name="Haridas S."/>
            <person name="Albert R."/>
            <person name="Binder M."/>
            <person name="Bloem J."/>
            <person name="Labutti K."/>
            <person name="Salamov A."/>
            <person name="Andreopoulos B."/>
            <person name="Baker S."/>
            <person name="Barry K."/>
            <person name="Bills G."/>
            <person name="Bluhm B."/>
            <person name="Cannon C."/>
            <person name="Castanera R."/>
            <person name="Culley D."/>
            <person name="Daum C."/>
            <person name="Ezra D."/>
            <person name="Gonzalez J."/>
            <person name="Henrissat B."/>
            <person name="Kuo A."/>
            <person name="Liang C."/>
            <person name="Lipzen A."/>
            <person name="Lutzoni F."/>
            <person name="Magnuson J."/>
            <person name="Mondo S."/>
            <person name="Nolan M."/>
            <person name="Ohm R."/>
            <person name="Pangilinan J."/>
            <person name="Park H.-J."/>
            <person name="Ramirez L."/>
            <person name="Alfaro M."/>
            <person name="Sun H."/>
            <person name="Tritt A."/>
            <person name="Yoshinaga Y."/>
            <person name="Zwiers L.-H."/>
            <person name="Turgeon B."/>
            <person name="Goodwin S."/>
            <person name="Spatafora J."/>
            <person name="Crous P."/>
            <person name="Grigoriev I."/>
        </authorList>
    </citation>
    <scope>NUCLEOTIDE SEQUENCE</scope>
    <source>
        <strain evidence="1">ATCC 200398</strain>
    </source>
</reference>
<sequence>MGHNRVCWGGRLAHEVRYNFSRGKKDLRSVTRLRAIMSFLYASSHSAVEWFTGRSLNSPPSTLFSFAVDHFLIFITLADQTKSHMLFGIYLLNRLVTAIQIGIRRVSKILIKIQYRHLHLRSCLQIPYLSGYPQNPNLGSYLLNPYLRGHLSVLITRSYLQNPNLGGYPLDQNPGGHPFCRFQKNIPHGLDDAQSEQRFGNDGEDGKDICDDNGRSVDGVNAGHGTIASFASLGAIGIIFRPKARSTIKFITKSGKLGYYIVLPEWGRVIGRVALRRPSIDAKIRYRVTEHLSWSHGIHFPADIGSAFKHNRSEVPKPLGSHYFAASTSNTTSLPARASAQYDDPIGIHSWSLGFTFEDSDLDAGVNLSSLHSTHYFEQIADIDRYSPRNKYHEFMHWHDFNVSTNSTYPVQTLIAGNVTYEPIVPNIGQ</sequence>
<accession>A0ACB6QSH1</accession>
<dbReference type="Proteomes" id="UP000799755">
    <property type="component" value="Unassembled WGS sequence"/>
</dbReference>
<protein>
    <submittedName>
        <fullName evidence="1">Uncharacterized protein</fullName>
    </submittedName>
</protein>
<gene>
    <name evidence="1" type="ORF">BDR25DRAFT_356038</name>
</gene>
<keyword evidence="2" id="KW-1185">Reference proteome</keyword>
<comment type="caution">
    <text evidence="1">The sequence shown here is derived from an EMBL/GenBank/DDBJ whole genome shotgun (WGS) entry which is preliminary data.</text>
</comment>
<name>A0ACB6QSH1_9PLEO</name>